<feature type="compositionally biased region" description="Acidic residues" evidence="1">
    <location>
        <begin position="151"/>
        <end position="183"/>
    </location>
</feature>
<feature type="region of interest" description="Disordered" evidence="1">
    <location>
        <begin position="146"/>
        <end position="191"/>
    </location>
</feature>
<feature type="compositionally biased region" description="Polar residues" evidence="1">
    <location>
        <begin position="206"/>
        <end position="216"/>
    </location>
</feature>
<feature type="compositionally biased region" description="Basic and acidic residues" evidence="1">
    <location>
        <begin position="21"/>
        <end position="43"/>
    </location>
</feature>
<name>A0A0C9ZWI2_9AGAM</name>
<feature type="non-terminal residue" evidence="2">
    <location>
        <position position="290"/>
    </location>
</feature>
<dbReference type="AlphaFoldDB" id="A0A0C9ZWI2"/>
<evidence type="ECO:0000256" key="1">
    <source>
        <dbReference type="SAM" id="MobiDB-lite"/>
    </source>
</evidence>
<proteinExistence type="predicted"/>
<dbReference type="HOGENOM" id="CLU_960349_0_0_1"/>
<dbReference type="OrthoDB" id="2682158at2759"/>
<feature type="region of interest" description="Disordered" evidence="1">
    <location>
        <begin position="21"/>
        <end position="55"/>
    </location>
</feature>
<dbReference type="InParanoid" id="A0A0C9ZWI2"/>
<dbReference type="Proteomes" id="UP000054485">
    <property type="component" value="Unassembled WGS sequence"/>
</dbReference>
<dbReference type="EMBL" id="KN835246">
    <property type="protein sequence ID" value="KIK42165.1"/>
    <property type="molecule type" value="Genomic_DNA"/>
</dbReference>
<gene>
    <name evidence="2" type="ORF">CY34DRAFT_805223</name>
</gene>
<reference evidence="3" key="2">
    <citation type="submission" date="2015-01" db="EMBL/GenBank/DDBJ databases">
        <title>Evolutionary Origins and Diversification of the Mycorrhizal Mutualists.</title>
        <authorList>
            <consortium name="DOE Joint Genome Institute"/>
            <consortium name="Mycorrhizal Genomics Consortium"/>
            <person name="Kohler A."/>
            <person name="Kuo A."/>
            <person name="Nagy L.G."/>
            <person name="Floudas D."/>
            <person name="Copeland A."/>
            <person name="Barry K.W."/>
            <person name="Cichocki N."/>
            <person name="Veneault-Fourrey C."/>
            <person name="LaButti K."/>
            <person name="Lindquist E.A."/>
            <person name="Lipzen A."/>
            <person name="Lundell T."/>
            <person name="Morin E."/>
            <person name="Murat C."/>
            <person name="Riley R."/>
            <person name="Ohm R."/>
            <person name="Sun H."/>
            <person name="Tunlid A."/>
            <person name="Henrissat B."/>
            <person name="Grigoriev I.V."/>
            <person name="Hibbett D.S."/>
            <person name="Martin F."/>
        </authorList>
    </citation>
    <scope>NUCLEOTIDE SEQUENCE [LARGE SCALE GENOMIC DNA]</scope>
    <source>
        <strain evidence="3">UH-Slu-Lm8-n1</strain>
    </source>
</reference>
<organism evidence="2 3">
    <name type="scientific">Suillus luteus UH-Slu-Lm8-n1</name>
    <dbReference type="NCBI Taxonomy" id="930992"/>
    <lineage>
        <taxon>Eukaryota</taxon>
        <taxon>Fungi</taxon>
        <taxon>Dikarya</taxon>
        <taxon>Basidiomycota</taxon>
        <taxon>Agaricomycotina</taxon>
        <taxon>Agaricomycetes</taxon>
        <taxon>Agaricomycetidae</taxon>
        <taxon>Boletales</taxon>
        <taxon>Suillineae</taxon>
        <taxon>Suillaceae</taxon>
        <taxon>Suillus</taxon>
    </lineage>
</organism>
<reference evidence="2 3" key="1">
    <citation type="submission" date="2014-04" db="EMBL/GenBank/DDBJ databases">
        <authorList>
            <consortium name="DOE Joint Genome Institute"/>
            <person name="Kuo A."/>
            <person name="Ruytinx J."/>
            <person name="Rineau F."/>
            <person name="Colpaert J."/>
            <person name="Kohler A."/>
            <person name="Nagy L.G."/>
            <person name="Floudas D."/>
            <person name="Copeland A."/>
            <person name="Barry K.W."/>
            <person name="Cichocki N."/>
            <person name="Veneault-Fourrey C."/>
            <person name="LaButti K."/>
            <person name="Lindquist E.A."/>
            <person name="Lipzen A."/>
            <person name="Lundell T."/>
            <person name="Morin E."/>
            <person name="Murat C."/>
            <person name="Sun H."/>
            <person name="Tunlid A."/>
            <person name="Henrissat B."/>
            <person name="Grigoriev I.V."/>
            <person name="Hibbett D.S."/>
            <person name="Martin F."/>
            <person name="Nordberg H.P."/>
            <person name="Cantor M.N."/>
            <person name="Hua S.X."/>
        </authorList>
    </citation>
    <scope>NUCLEOTIDE SEQUENCE [LARGE SCALE GENOMIC DNA]</scope>
    <source>
        <strain evidence="2 3">UH-Slu-Lm8-n1</strain>
    </source>
</reference>
<sequence length="290" mass="32940">MSSPKSKKILKLLASQIEFERTRRAEATNDTHRSNHKSREIPKPKGQAGRAPPQGYNVQDAMGLKDRNRRYNEFRAIARLAAIKYLNLNKTMRAQDQFVVEYLLVLLQIKHPFLQRFKNVWPMRDMIGQFLRNSRAYHKDLPIILASGRGDDDDSTDSDDSEDGDDSEGGDDTDDEDETEDEDKMSGYGDEYDRMSLGQLVEHVNEPSNHPASSNAKKGIRKSKSSSDTASEVPQHVNKRKQPAVEVPGEESQFALSKKRRIETEDPEDLPLVPNSTRYTLTITLTSQSY</sequence>
<keyword evidence="3" id="KW-1185">Reference proteome</keyword>
<protein>
    <submittedName>
        <fullName evidence="2">Uncharacterized protein</fullName>
    </submittedName>
</protein>
<feature type="region of interest" description="Disordered" evidence="1">
    <location>
        <begin position="203"/>
        <end position="275"/>
    </location>
</feature>
<evidence type="ECO:0000313" key="2">
    <source>
        <dbReference type="EMBL" id="KIK42165.1"/>
    </source>
</evidence>
<evidence type="ECO:0000313" key="3">
    <source>
        <dbReference type="Proteomes" id="UP000054485"/>
    </source>
</evidence>
<accession>A0A0C9ZWI2</accession>